<feature type="domain" description="MACPF" evidence="1">
    <location>
        <begin position="332"/>
        <end position="601"/>
    </location>
</feature>
<evidence type="ECO:0000259" key="1">
    <source>
        <dbReference type="PROSITE" id="PS51412"/>
    </source>
</evidence>
<comment type="caution">
    <text evidence="2">The sequence shown here is derived from an EMBL/GenBank/DDBJ whole genome shotgun (WGS) entry which is preliminary data.</text>
</comment>
<keyword evidence="3" id="KW-1185">Reference proteome</keyword>
<reference evidence="2 3" key="1">
    <citation type="submission" date="2015-12" db="EMBL/GenBank/DDBJ databases">
        <title>The genome of Folsomia candida.</title>
        <authorList>
            <person name="Faddeeva A."/>
            <person name="Derks M.F."/>
            <person name="Anvar Y."/>
            <person name="Smit S."/>
            <person name="Van Straalen N."/>
            <person name="Roelofs D."/>
        </authorList>
    </citation>
    <scope>NUCLEOTIDE SEQUENCE [LARGE SCALE GENOMIC DNA]</scope>
    <source>
        <strain evidence="2 3">VU population</strain>
        <tissue evidence="2">Whole body</tissue>
    </source>
</reference>
<name>A0A226DYP6_FOLCA</name>
<organism evidence="2 3">
    <name type="scientific">Folsomia candida</name>
    <name type="common">Springtail</name>
    <dbReference type="NCBI Taxonomy" id="158441"/>
    <lineage>
        <taxon>Eukaryota</taxon>
        <taxon>Metazoa</taxon>
        <taxon>Ecdysozoa</taxon>
        <taxon>Arthropoda</taxon>
        <taxon>Hexapoda</taxon>
        <taxon>Collembola</taxon>
        <taxon>Entomobryomorpha</taxon>
        <taxon>Isotomoidea</taxon>
        <taxon>Isotomidae</taxon>
        <taxon>Proisotominae</taxon>
        <taxon>Folsomia</taxon>
    </lineage>
</organism>
<dbReference type="InterPro" id="IPR006073">
    <property type="entry name" value="GTP-bd"/>
</dbReference>
<dbReference type="AlphaFoldDB" id="A0A226DYP6"/>
<dbReference type="GO" id="GO:0005525">
    <property type="term" value="F:GTP binding"/>
    <property type="evidence" value="ECO:0007669"/>
    <property type="project" value="InterPro"/>
</dbReference>
<dbReference type="Pfam" id="PF01823">
    <property type="entry name" value="MACPF"/>
    <property type="match status" value="1"/>
</dbReference>
<proteinExistence type="predicted"/>
<dbReference type="PROSITE" id="PS51412">
    <property type="entry name" value="MACPF_2"/>
    <property type="match status" value="1"/>
</dbReference>
<evidence type="ECO:0000313" key="2">
    <source>
        <dbReference type="EMBL" id="OXA50413.1"/>
    </source>
</evidence>
<dbReference type="OMA" id="PESKHIM"/>
<dbReference type="EMBL" id="LNIX01000009">
    <property type="protein sequence ID" value="OXA50413.1"/>
    <property type="molecule type" value="Genomic_DNA"/>
</dbReference>
<dbReference type="SUPFAM" id="SSF52540">
    <property type="entry name" value="P-loop containing nucleoside triphosphate hydrolases"/>
    <property type="match status" value="1"/>
</dbReference>
<accession>A0A226DYP6</accession>
<dbReference type="OrthoDB" id="5212at2759"/>
<dbReference type="InterPro" id="IPR027417">
    <property type="entry name" value="P-loop_NTPase"/>
</dbReference>
<gene>
    <name evidence="2" type="ORF">Fcan01_14958</name>
</gene>
<dbReference type="Gene3D" id="3.40.50.300">
    <property type="entry name" value="P-loop containing nucleotide triphosphate hydrolases"/>
    <property type="match status" value="1"/>
</dbReference>
<dbReference type="Proteomes" id="UP000198287">
    <property type="component" value="Unassembled WGS sequence"/>
</dbReference>
<protein>
    <submittedName>
        <fullName evidence="2">GTPase IMAP family member 7</fullName>
    </submittedName>
</protein>
<sequence>MKLPENLSGIKEALKLNGTSLKSLLISRNIDSISHPESKHIMQYSTPGLFSGRPLNQTMIVLYGKTGSGKSTTINRLFDDEALCRVSDSTSETSKVTECIKDLTVMWPSIDPPISGKLSIVDVPGALDTDTRKELENSQKISSFRKFHKALQERNIPSKLAPFQLSSKVYPNSVLFAFNANDNRTVGPDSDLAKSLKLLKAYNFVDCKNPNLIMVGTFACSLGINKSKYETHISTVTQRIQKIVHGLFGIQNVPVVFVENEPGDYNLRKDGDFYFLPDGSQSHANLIKAMQSQYEKSVDKLSLLLTSWYFRTGCPDKKTPPRTETVNIIEEQKNLEMETTNIIGLFKDLNIGGDFDEITPDLNFHALGTAYCPVTECLKSHYLFSSTNDKNKLQVEKSKFLIPKYVQPYVQNKAIFKSISCYSKHDYERSKAEQYSFDAGLNLVVSVSSTGRWTSETTTTNQDIIISILFEQQVCSLHIDNPEQYVSQDFLKVLNGLPATYTADTADEFRQFFAKYGTHVVSKQSLGGWIKFDCHIGQTSFTNQTKEQIEAKAQGVFKKIISGGGGYSTQTAFNELQQVGMTDEQVTSFNHSTGFKVTFRM</sequence>
<dbReference type="InterPro" id="IPR020864">
    <property type="entry name" value="MACPF"/>
</dbReference>
<dbReference type="Pfam" id="PF01926">
    <property type="entry name" value="MMR_HSR1"/>
    <property type="match status" value="1"/>
</dbReference>
<evidence type="ECO:0000313" key="3">
    <source>
        <dbReference type="Proteomes" id="UP000198287"/>
    </source>
</evidence>